<gene>
    <name evidence="2" type="ORF">F4559_003657</name>
</gene>
<dbReference type="AlphaFoldDB" id="A0A7W7T498"/>
<keyword evidence="3" id="KW-1185">Reference proteome</keyword>
<evidence type="ECO:0000313" key="2">
    <source>
        <dbReference type="EMBL" id="MBB4966298.1"/>
    </source>
</evidence>
<dbReference type="Pfam" id="PF13649">
    <property type="entry name" value="Methyltransf_25"/>
    <property type="match status" value="1"/>
</dbReference>
<dbReference type="GO" id="GO:0008168">
    <property type="term" value="F:methyltransferase activity"/>
    <property type="evidence" value="ECO:0007669"/>
    <property type="project" value="UniProtKB-KW"/>
</dbReference>
<sequence length="202" mass="21801">MNDQAIRHWEAHYAHHVVESPTVNPRLAEIVGPLTPGTVLDLGCGSGGDALWLAARSWRVTAVDLSDTAVHALRLKAERAGVDVTALRVDLAEEFPAGTFDLVSAQFLHTPFDLDRAEVLRAAARALVPGGLLAVVDHGSTAPWSWNQDPDFHYPTPEEVAADLDLGPEWTVERADSPTREATGPGGQRATVTDHVLLVRRS</sequence>
<dbReference type="Gene3D" id="3.40.50.150">
    <property type="entry name" value="Vaccinia Virus protein VP39"/>
    <property type="match status" value="1"/>
</dbReference>
<proteinExistence type="predicted"/>
<comment type="caution">
    <text evidence="2">The sequence shown here is derived from an EMBL/GenBank/DDBJ whole genome shotgun (WGS) entry which is preliminary data.</text>
</comment>
<keyword evidence="2" id="KW-0489">Methyltransferase</keyword>
<evidence type="ECO:0000313" key="3">
    <source>
        <dbReference type="Proteomes" id="UP000542674"/>
    </source>
</evidence>
<evidence type="ECO:0000259" key="1">
    <source>
        <dbReference type="Pfam" id="PF13649"/>
    </source>
</evidence>
<dbReference type="EMBL" id="JACHJS010000001">
    <property type="protein sequence ID" value="MBB4966298.1"/>
    <property type="molecule type" value="Genomic_DNA"/>
</dbReference>
<organism evidence="2 3">
    <name type="scientific">Saccharothrix violaceirubra</name>
    <dbReference type="NCBI Taxonomy" id="413306"/>
    <lineage>
        <taxon>Bacteria</taxon>
        <taxon>Bacillati</taxon>
        <taxon>Actinomycetota</taxon>
        <taxon>Actinomycetes</taxon>
        <taxon>Pseudonocardiales</taxon>
        <taxon>Pseudonocardiaceae</taxon>
        <taxon>Saccharothrix</taxon>
    </lineage>
</organism>
<dbReference type="Proteomes" id="UP000542674">
    <property type="component" value="Unassembled WGS sequence"/>
</dbReference>
<dbReference type="SUPFAM" id="SSF53335">
    <property type="entry name" value="S-adenosyl-L-methionine-dependent methyltransferases"/>
    <property type="match status" value="1"/>
</dbReference>
<dbReference type="CDD" id="cd02440">
    <property type="entry name" value="AdoMet_MTases"/>
    <property type="match status" value="1"/>
</dbReference>
<feature type="domain" description="Methyltransferase" evidence="1">
    <location>
        <begin position="39"/>
        <end position="131"/>
    </location>
</feature>
<keyword evidence="2" id="KW-0808">Transferase</keyword>
<dbReference type="InterPro" id="IPR050508">
    <property type="entry name" value="Methyltransf_Superfamily"/>
</dbReference>
<dbReference type="PANTHER" id="PTHR42912:SF93">
    <property type="entry name" value="N6-ADENOSINE-METHYLTRANSFERASE TMT1A"/>
    <property type="match status" value="1"/>
</dbReference>
<accession>A0A7W7T498</accession>
<protein>
    <submittedName>
        <fullName evidence="2">SAM-dependent methyltransferase</fullName>
    </submittedName>
</protein>
<name>A0A7W7T498_9PSEU</name>
<dbReference type="RefSeq" id="WP_184670215.1">
    <property type="nucleotide sequence ID" value="NZ_BAABAI010000026.1"/>
</dbReference>
<dbReference type="PANTHER" id="PTHR42912">
    <property type="entry name" value="METHYLTRANSFERASE"/>
    <property type="match status" value="1"/>
</dbReference>
<dbReference type="GO" id="GO:0032259">
    <property type="term" value="P:methylation"/>
    <property type="evidence" value="ECO:0007669"/>
    <property type="project" value="UniProtKB-KW"/>
</dbReference>
<dbReference type="InterPro" id="IPR041698">
    <property type="entry name" value="Methyltransf_25"/>
</dbReference>
<reference evidence="2 3" key="1">
    <citation type="submission" date="2020-08" db="EMBL/GenBank/DDBJ databases">
        <title>Sequencing the genomes of 1000 actinobacteria strains.</title>
        <authorList>
            <person name="Klenk H.-P."/>
        </authorList>
    </citation>
    <scope>NUCLEOTIDE SEQUENCE [LARGE SCALE GENOMIC DNA]</scope>
    <source>
        <strain evidence="2 3">DSM 45084</strain>
    </source>
</reference>
<dbReference type="InterPro" id="IPR029063">
    <property type="entry name" value="SAM-dependent_MTases_sf"/>
</dbReference>